<evidence type="ECO:0000256" key="1">
    <source>
        <dbReference type="SAM" id="Phobius"/>
    </source>
</evidence>
<accession>A0A1W1BEE5</accession>
<reference evidence="2" key="1">
    <citation type="submission" date="2016-10" db="EMBL/GenBank/DDBJ databases">
        <authorList>
            <person name="de Groot N.N."/>
        </authorList>
    </citation>
    <scope>NUCLEOTIDE SEQUENCE</scope>
</reference>
<dbReference type="EMBL" id="FPHG01000012">
    <property type="protein sequence ID" value="SFV51808.1"/>
    <property type="molecule type" value="Genomic_DNA"/>
</dbReference>
<name>A0A1W1BEE5_9ZZZZ</name>
<feature type="transmembrane region" description="Helical" evidence="1">
    <location>
        <begin position="160"/>
        <end position="181"/>
    </location>
</feature>
<protein>
    <submittedName>
        <fullName evidence="2">ORF 73 extensive acidic domains, potential leucine zipper immediate early protein homolog</fullName>
    </submittedName>
</protein>
<gene>
    <name evidence="2" type="ORF">MNB_SV-9-1385</name>
</gene>
<sequence length="315" mass="35588">MDDKKTIKELSPDNMIAEAREMVQKSEKETVDCINILDKDIAHYEVVKSNLISDYIHESQRLLENYELENLVELDENKQVINVKNAPKVDTINVRDLSSGVVEGVILGAISALIIMYSWIYIASHFLSISLDSSGIPSSEHLNSILLWIGGGNTGGEGNIIMGISIMVITALIVAYGVYALKVHLQSETNIEKAKEVKEEVKFYCIKKEECKEQMKRISEHLNIVIDVMKTASIYLDEQNATLRRIRHIEGDVDMNSLHPLSQSEVRRTNILLNGIEELISTDMSSKNGTLSPKAEEELEKTIKRHHSYKEKIYS</sequence>
<keyword evidence="1" id="KW-1133">Transmembrane helix</keyword>
<dbReference type="AlphaFoldDB" id="A0A1W1BEE5"/>
<organism evidence="2">
    <name type="scientific">hydrothermal vent metagenome</name>
    <dbReference type="NCBI Taxonomy" id="652676"/>
    <lineage>
        <taxon>unclassified sequences</taxon>
        <taxon>metagenomes</taxon>
        <taxon>ecological metagenomes</taxon>
    </lineage>
</organism>
<keyword evidence="1" id="KW-0812">Transmembrane</keyword>
<feature type="transmembrane region" description="Helical" evidence="1">
    <location>
        <begin position="101"/>
        <end position="122"/>
    </location>
</feature>
<evidence type="ECO:0000313" key="2">
    <source>
        <dbReference type="EMBL" id="SFV51808.1"/>
    </source>
</evidence>
<keyword evidence="1" id="KW-0472">Membrane</keyword>
<proteinExistence type="predicted"/>